<reference evidence="1" key="1">
    <citation type="submission" date="2022-09" db="EMBL/GenBank/DDBJ databases">
        <title>Fusarium specimens isolated from Avocado Roots.</title>
        <authorList>
            <person name="Stajich J."/>
            <person name="Roper C."/>
            <person name="Heimlech-Rivalta G."/>
        </authorList>
    </citation>
    <scope>NUCLEOTIDE SEQUENCE</scope>
    <source>
        <strain evidence="1">CF00136</strain>
    </source>
</reference>
<sequence length="228" mass="25322">MASQPIVLSPATPSELLAYIISYHRYPTTLIVGSSKAEFHESLIEDIAHHLSLHDEHLEDDDPTQTQMVSPSHMLLKAPLYQIAVSRHIRILFAPTVTHLRAYLSVFTPKDSSISPPPNHTPSSRPPLLLVYGLLELHRDASEWSAQGIGNSAALLVDAASRNTFRAAIVEPRGIGGHDDLEHLEGEMVPLLNGTMRRDDGTWSGRTVSTKQVLQRWFEVESRDQEAV</sequence>
<dbReference type="OrthoDB" id="5391496at2759"/>
<dbReference type="Proteomes" id="UP001152049">
    <property type="component" value="Unassembled WGS sequence"/>
</dbReference>
<evidence type="ECO:0000313" key="2">
    <source>
        <dbReference type="Proteomes" id="UP001152049"/>
    </source>
</evidence>
<evidence type="ECO:0000313" key="1">
    <source>
        <dbReference type="EMBL" id="KAJ4270162.1"/>
    </source>
</evidence>
<accession>A0A9W8SDA6</accession>
<gene>
    <name evidence="1" type="ORF">NW762_001838</name>
</gene>
<name>A0A9W8SDA6_9HYPO</name>
<comment type="caution">
    <text evidence="1">The sequence shown here is derived from an EMBL/GenBank/DDBJ whole genome shotgun (WGS) entry which is preliminary data.</text>
</comment>
<protein>
    <submittedName>
        <fullName evidence="1">Uncharacterized protein</fullName>
    </submittedName>
</protein>
<dbReference type="AlphaFoldDB" id="A0A9W8SDA6"/>
<organism evidence="1 2">
    <name type="scientific">Fusarium torreyae</name>
    <dbReference type="NCBI Taxonomy" id="1237075"/>
    <lineage>
        <taxon>Eukaryota</taxon>
        <taxon>Fungi</taxon>
        <taxon>Dikarya</taxon>
        <taxon>Ascomycota</taxon>
        <taxon>Pezizomycotina</taxon>
        <taxon>Sordariomycetes</taxon>
        <taxon>Hypocreomycetidae</taxon>
        <taxon>Hypocreales</taxon>
        <taxon>Nectriaceae</taxon>
        <taxon>Fusarium</taxon>
    </lineage>
</organism>
<keyword evidence="2" id="KW-1185">Reference proteome</keyword>
<dbReference type="EMBL" id="JAOQAZ010000002">
    <property type="protein sequence ID" value="KAJ4270162.1"/>
    <property type="molecule type" value="Genomic_DNA"/>
</dbReference>
<proteinExistence type="predicted"/>